<evidence type="ECO:0000256" key="5">
    <source>
        <dbReference type="ARBA" id="ARBA00023221"/>
    </source>
</evidence>
<dbReference type="EMBL" id="JADBGI010000017">
    <property type="protein sequence ID" value="MBE3000741.1"/>
    <property type="molecule type" value="Genomic_DNA"/>
</dbReference>
<reference evidence="7 8" key="1">
    <citation type="submission" date="2020-09" db="EMBL/GenBank/DDBJ databases">
        <title>Diversity and distribution of actinomycetes associated with coral in the coast of Hainan.</title>
        <authorList>
            <person name="Li F."/>
        </authorList>
    </citation>
    <scope>NUCLEOTIDE SEQUENCE [LARGE SCALE GENOMIC DNA]</scope>
    <source>
        <strain evidence="7 8">HNM0947</strain>
    </source>
</reference>
<dbReference type="Pfam" id="PF13561">
    <property type="entry name" value="adh_short_C2"/>
    <property type="match status" value="1"/>
</dbReference>
<evidence type="ECO:0000256" key="2">
    <source>
        <dbReference type="ARBA" id="ARBA00023002"/>
    </source>
</evidence>
<dbReference type="InterPro" id="IPR036291">
    <property type="entry name" value="NAD(P)-bd_dom_sf"/>
</dbReference>
<keyword evidence="2" id="KW-0560">Oxidoreductase</keyword>
<keyword evidence="4" id="KW-0443">Lipid metabolism</keyword>
<dbReference type="RefSeq" id="WP_193123346.1">
    <property type="nucleotide sequence ID" value="NZ_JADBGI010000017.1"/>
</dbReference>
<comment type="caution">
    <text evidence="7">The sequence shown here is derived from an EMBL/GenBank/DDBJ whole genome shotgun (WGS) entry which is preliminary data.</text>
</comment>
<dbReference type="SUPFAM" id="SSF51735">
    <property type="entry name" value="NAD(P)-binding Rossmann-fold domains"/>
    <property type="match status" value="1"/>
</dbReference>
<feature type="domain" description="Ketoreductase" evidence="6">
    <location>
        <begin position="7"/>
        <end position="188"/>
    </location>
</feature>
<dbReference type="PANTHER" id="PTHR43180">
    <property type="entry name" value="3-OXOACYL-(ACYL-CARRIER-PROTEIN) REDUCTASE (AFU_ORTHOLOGUE AFUA_6G11210)"/>
    <property type="match status" value="1"/>
</dbReference>
<dbReference type="SMART" id="SM00822">
    <property type="entry name" value="PKS_KR"/>
    <property type="match status" value="1"/>
</dbReference>
<dbReference type="PRINTS" id="PR00080">
    <property type="entry name" value="SDRFAMILY"/>
</dbReference>
<evidence type="ECO:0000256" key="4">
    <source>
        <dbReference type="ARBA" id="ARBA00023098"/>
    </source>
</evidence>
<protein>
    <submittedName>
        <fullName evidence="7">SDR family oxidoreductase</fullName>
    </submittedName>
</protein>
<evidence type="ECO:0000256" key="1">
    <source>
        <dbReference type="ARBA" id="ARBA00006484"/>
    </source>
</evidence>
<name>A0ABR9PA85_9ACTN</name>
<dbReference type="InterPro" id="IPR057326">
    <property type="entry name" value="KR_dom"/>
</dbReference>
<dbReference type="PRINTS" id="PR00081">
    <property type="entry name" value="GDHRDH"/>
</dbReference>
<proteinExistence type="inferred from homology"/>
<comment type="similarity">
    <text evidence="1">Belongs to the short-chain dehydrogenases/reductases (SDR) family.</text>
</comment>
<dbReference type="Gene3D" id="3.40.50.720">
    <property type="entry name" value="NAD(P)-binding Rossmann-like Domain"/>
    <property type="match status" value="1"/>
</dbReference>
<organism evidence="7 8">
    <name type="scientific">Nocardiopsis coralli</name>
    <dbReference type="NCBI Taxonomy" id="2772213"/>
    <lineage>
        <taxon>Bacteria</taxon>
        <taxon>Bacillati</taxon>
        <taxon>Actinomycetota</taxon>
        <taxon>Actinomycetes</taxon>
        <taxon>Streptosporangiales</taxon>
        <taxon>Nocardiopsidaceae</taxon>
        <taxon>Nocardiopsis</taxon>
    </lineage>
</organism>
<evidence type="ECO:0000256" key="3">
    <source>
        <dbReference type="ARBA" id="ARBA00023027"/>
    </source>
</evidence>
<evidence type="ECO:0000313" key="8">
    <source>
        <dbReference type="Proteomes" id="UP000806528"/>
    </source>
</evidence>
<dbReference type="InterPro" id="IPR002347">
    <property type="entry name" value="SDR_fam"/>
</dbReference>
<sequence>MGILDGRVVLVTGGARGIGESHVRHCVDEGAEVVFGDVLDTEGRALARELGAACHYVHHDVTNHDHWTAAVEEAVSRYGALHGLVNNAGVLRFRTIEDMTLDEFNHVWQVNVAGSWLGVKTAAGAIEGSGGGSIVNTSSIEGFVGAAGLSAYSAAKFAIRGLTKVAARELGSRGIRVNSLHPGAIATPMTTGVDTVDGVDSGGLFASMPISRWGQPIEVSRLASFLLSDKSAYCTGSEFVADGGMTTGPGY</sequence>
<dbReference type="InterPro" id="IPR020904">
    <property type="entry name" value="Sc_DH/Rdtase_CS"/>
</dbReference>
<evidence type="ECO:0000259" key="6">
    <source>
        <dbReference type="SMART" id="SM00822"/>
    </source>
</evidence>
<dbReference type="Proteomes" id="UP000806528">
    <property type="component" value="Unassembled WGS sequence"/>
</dbReference>
<evidence type="ECO:0000313" key="7">
    <source>
        <dbReference type="EMBL" id="MBE3000741.1"/>
    </source>
</evidence>
<accession>A0ABR9PA85</accession>
<dbReference type="PROSITE" id="PS00061">
    <property type="entry name" value="ADH_SHORT"/>
    <property type="match status" value="1"/>
</dbReference>
<keyword evidence="3" id="KW-0520">NAD</keyword>
<keyword evidence="5" id="KW-0753">Steroid metabolism</keyword>
<keyword evidence="8" id="KW-1185">Reference proteome</keyword>
<dbReference type="PANTHER" id="PTHR43180:SF28">
    <property type="entry name" value="NAD(P)-BINDING ROSSMANN-FOLD SUPERFAMILY PROTEIN"/>
    <property type="match status" value="1"/>
</dbReference>
<gene>
    <name evidence="7" type="ORF">IDM40_18860</name>
</gene>